<sequence length="176" mass="20985">MFYYINHKQTTQTHSIRTKKKIKYNQFNWVGLIKLVQLGEERCWYKKERELTNRNQEVNLNRGQTYGIRQNRRSTYNLRANIRCRISKELKAFPKNESGSPRRDCDQIEKVVLEKELIEIGGIEIIFNWISYAREKEGKDIVLPPENVFPKGLRSFWKSMDAVTTSNSYQFELEIS</sequence>
<organism evidence="1 2">
    <name type="scientific">Paramecium octaurelia</name>
    <dbReference type="NCBI Taxonomy" id="43137"/>
    <lineage>
        <taxon>Eukaryota</taxon>
        <taxon>Sar</taxon>
        <taxon>Alveolata</taxon>
        <taxon>Ciliophora</taxon>
        <taxon>Intramacronucleata</taxon>
        <taxon>Oligohymenophorea</taxon>
        <taxon>Peniculida</taxon>
        <taxon>Parameciidae</taxon>
        <taxon>Paramecium</taxon>
    </lineage>
</organism>
<name>A0A8S1YQT1_PAROT</name>
<comment type="caution">
    <text evidence="1">The sequence shown here is derived from an EMBL/GenBank/DDBJ whole genome shotgun (WGS) entry which is preliminary data.</text>
</comment>
<keyword evidence="2" id="KW-1185">Reference proteome</keyword>
<dbReference type="AlphaFoldDB" id="A0A8S1YQT1"/>
<protein>
    <submittedName>
        <fullName evidence="1">Uncharacterized protein</fullName>
    </submittedName>
</protein>
<evidence type="ECO:0000313" key="1">
    <source>
        <dbReference type="EMBL" id="CAD8214542.1"/>
    </source>
</evidence>
<accession>A0A8S1YQT1</accession>
<dbReference type="EMBL" id="CAJJDP010000185">
    <property type="protein sequence ID" value="CAD8214542.1"/>
    <property type="molecule type" value="Genomic_DNA"/>
</dbReference>
<reference evidence="1" key="1">
    <citation type="submission" date="2021-01" db="EMBL/GenBank/DDBJ databases">
        <authorList>
            <consortium name="Genoscope - CEA"/>
            <person name="William W."/>
        </authorList>
    </citation>
    <scope>NUCLEOTIDE SEQUENCE</scope>
</reference>
<dbReference type="Proteomes" id="UP000683925">
    <property type="component" value="Unassembled WGS sequence"/>
</dbReference>
<gene>
    <name evidence="1" type="ORF">POCTA_138.1.T1810019</name>
</gene>
<evidence type="ECO:0000313" key="2">
    <source>
        <dbReference type="Proteomes" id="UP000683925"/>
    </source>
</evidence>
<proteinExistence type="predicted"/>